<sequence>MDLIGAADGQYISWFPDTHGYHLQLADSEAAFRSQGLLKRDHKYFHKSYYQAGIEDDHTPFLERGVPILHLIPYPFPREWHKPGDTGEFLDWDTIYDMTLLVKHFVEHYVAHPTTRRTRA</sequence>
<accession>A0A7S4GDK0</accession>
<reference evidence="4" key="1">
    <citation type="submission" date="2021-01" db="EMBL/GenBank/DDBJ databases">
        <authorList>
            <person name="Corre E."/>
            <person name="Pelletier E."/>
            <person name="Niang G."/>
            <person name="Scheremetjew M."/>
            <person name="Finn R."/>
            <person name="Kale V."/>
            <person name="Holt S."/>
            <person name="Cochrane G."/>
            <person name="Meng A."/>
            <person name="Brown T."/>
            <person name="Cohen L."/>
        </authorList>
    </citation>
    <scope>NUCLEOTIDE SEQUENCE</scope>
    <source>
        <strain evidence="4">CCMP1594</strain>
    </source>
</reference>
<dbReference type="GO" id="GO:0008270">
    <property type="term" value="F:zinc ion binding"/>
    <property type="evidence" value="ECO:0007669"/>
    <property type="project" value="TreeGrafter"/>
</dbReference>
<feature type="domain" description="Peptidase M28" evidence="3">
    <location>
        <begin position="39"/>
        <end position="105"/>
    </location>
</feature>
<gene>
    <name evidence="4" type="ORF">EGYM00163_LOCUS44941</name>
</gene>
<dbReference type="PANTHER" id="PTHR12283">
    <property type="entry name" value="GLUTAMINYL-PEPTIDE CYCLOTRANSFERASE"/>
    <property type="match status" value="1"/>
</dbReference>
<dbReference type="GO" id="GO:0016603">
    <property type="term" value="F:glutaminyl-peptide cyclotransferase activity"/>
    <property type="evidence" value="ECO:0007669"/>
    <property type="project" value="TreeGrafter"/>
</dbReference>
<dbReference type="InterPro" id="IPR040234">
    <property type="entry name" value="QC/QCL"/>
</dbReference>
<proteinExistence type="predicted"/>
<evidence type="ECO:0000259" key="3">
    <source>
        <dbReference type="Pfam" id="PF04389"/>
    </source>
</evidence>
<evidence type="ECO:0000256" key="2">
    <source>
        <dbReference type="ARBA" id="ARBA00023315"/>
    </source>
</evidence>
<keyword evidence="1" id="KW-0808">Transferase</keyword>
<name>A0A7S4GDK0_9EUGL</name>
<evidence type="ECO:0000256" key="1">
    <source>
        <dbReference type="ARBA" id="ARBA00022679"/>
    </source>
</evidence>
<dbReference type="PANTHER" id="PTHR12283:SF6">
    <property type="entry name" value="GLUTAMINYL-PEPTIDE CYCLOTRANSFERASE-RELATED"/>
    <property type="match status" value="1"/>
</dbReference>
<evidence type="ECO:0000313" key="4">
    <source>
        <dbReference type="EMBL" id="CAE0833645.1"/>
    </source>
</evidence>
<dbReference type="InterPro" id="IPR007484">
    <property type="entry name" value="Peptidase_M28"/>
</dbReference>
<protein>
    <recommendedName>
        <fullName evidence="3">Peptidase M28 domain-containing protein</fullName>
    </recommendedName>
</protein>
<dbReference type="Gene3D" id="3.40.630.10">
    <property type="entry name" value="Zn peptidases"/>
    <property type="match status" value="1"/>
</dbReference>
<keyword evidence="2" id="KW-0012">Acyltransferase</keyword>
<organism evidence="4">
    <name type="scientific">Eutreptiella gymnastica</name>
    <dbReference type="NCBI Taxonomy" id="73025"/>
    <lineage>
        <taxon>Eukaryota</taxon>
        <taxon>Discoba</taxon>
        <taxon>Euglenozoa</taxon>
        <taxon>Euglenida</taxon>
        <taxon>Spirocuta</taxon>
        <taxon>Euglenophyceae</taxon>
        <taxon>Eutreptiales</taxon>
        <taxon>Eutreptiaceae</taxon>
        <taxon>Eutreptiella</taxon>
    </lineage>
</organism>
<dbReference type="Pfam" id="PF04389">
    <property type="entry name" value="Peptidase_M28"/>
    <property type="match status" value="1"/>
</dbReference>
<dbReference type="SUPFAM" id="SSF53187">
    <property type="entry name" value="Zn-dependent exopeptidases"/>
    <property type="match status" value="1"/>
</dbReference>
<dbReference type="EMBL" id="HBJA01130788">
    <property type="protein sequence ID" value="CAE0833645.1"/>
    <property type="molecule type" value="Transcribed_RNA"/>
</dbReference>
<dbReference type="AlphaFoldDB" id="A0A7S4GDK0"/>